<dbReference type="EMBL" id="JBIACJ010000002">
    <property type="protein sequence ID" value="MFE8695919.1"/>
    <property type="molecule type" value="Genomic_DNA"/>
</dbReference>
<organism evidence="2 3">
    <name type="scientific">Cytobacillus mangrovibacter</name>
    <dbReference type="NCBI Taxonomy" id="3299024"/>
    <lineage>
        <taxon>Bacteria</taxon>
        <taxon>Bacillati</taxon>
        <taxon>Bacillota</taxon>
        <taxon>Bacilli</taxon>
        <taxon>Bacillales</taxon>
        <taxon>Bacillaceae</taxon>
        <taxon>Cytobacillus</taxon>
    </lineage>
</organism>
<accession>A0ABW6JWP5</accession>
<feature type="transmembrane region" description="Helical" evidence="1">
    <location>
        <begin position="12"/>
        <end position="29"/>
    </location>
</feature>
<proteinExistence type="predicted"/>
<evidence type="ECO:0000313" key="2">
    <source>
        <dbReference type="EMBL" id="MFE8695919.1"/>
    </source>
</evidence>
<feature type="transmembrane region" description="Helical" evidence="1">
    <location>
        <begin position="99"/>
        <end position="115"/>
    </location>
</feature>
<dbReference type="RefSeq" id="WP_389216854.1">
    <property type="nucleotide sequence ID" value="NZ_JBIACJ010000002.1"/>
</dbReference>
<keyword evidence="1" id="KW-1133">Transmembrane helix</keyword>
<keyword evidence="1" id="KW-0812">Transmembrane</keyword>
<name>A0ABW6JWP5_9BACI</name>
<gene>
    <name evidence="2" type="ORF">ACFYKT_06005</name>
</gene>
<feature type="transmembrane region" description="Helical" evidence="1">
    <location>
        <begin position="74"/>
        <end position="93"/>
    </location>
</feature>
<dbReference type="Proteomes" id="UP001601058">
    <property type="component" value="Unassembled WGS sequence"/>
</dbReference>
<reference evidence="2 3" key="1">
    <citation type="submission" date="2024-08" db="EMBL/GenBank/DDBJ databases">
        <title>Two novel Cytobacillus novel species.</title>
        <authorList>
            <person name="Liu G."/>
        </authorList>
    </citation>
    <scope>NUCLEOTIDE SEQUENCE [LARGE SCALE GENOMIC DNA]</scope>
    <source>
        <strain evidence="2 3">FJAT-53684</strain>
    </source>
</reference>
<keyword evidence="3" id="KW-1185">Reference proteome</keyword>
<evidence type="ECO:0000313" key="3">
    <source>
        <dbReference type="Proteomes" id="UP001601058"/>
    </source>
</evidence>
<comment type="caution">
    <text evidence="2">The sequence shown here is derived from an EMBL/GenBank/DDBJ whole genome shotgun (WGS) entry which is preliminary data.</text>
</comment>
<feature type="transmembrane region" description="Helical" evidence="1">
    <location>
        <begin position="135"/>
        <end position="153"/>
    </location>
</feature>
<evidence type="ECO:0000256" key="1">
    <source>
        <dbReference type="SAM" id="Phobius"/>
    </source>
</evidence>
<protein>
    <submittedName>
        <fullName evidence="2">Uncharacterized protein</fullName>
    </submittedName>
</protein>
<sequence length="160" mass="19028">MVKSKLMRYNKSVLLMMLVVSWLSLLLLGKSSFKRFIPAGIFIALVTRLENYAAKKRTWWWWYEKLHPKLSGSFPFVWGPFMIGSMWVLKLTYGKFNRYLIVNLIVDSIFVFILIDKWLTKWGIASLVRMKKIQLSLLLFIDSLLLYGFQFLIEKMKVFK</sequence>
<keyword evidence="1" id="KW-0472">Membrane</keyword>